<dbReference type="InterPro" id="IPR035919">
    <property type="entry name" value="EAL_sf"/>
</dbReference>
<dbReference type="AlphaFoldDB" id="A0A1H9GM91"/>
<accession>A0A1H9GM91</accession>
<dbReference type="PANTHER" id="PTHR44757">
    <property type="entry name" value="DIGUANYLATE CYCLASE DGCP"/>
    <property type="match status" value="1"/>
</dbReference>
<keyword evidence="1" id="KW-0812">Transmembrane</keyword>
<feature type="transmembrane region" description="Helical" evidence="1">
    <location>
        <begin position="165"/>
        <end position="185"/>
    </location>
</feature>
<evidence type="ECO:0000313" key="4">
    <source>
        <dbReference type="EMBL" id="SEQ51205.1"/>
    </source>
</evidence>
<dbReference type="InterPro" id="IPR043128">
    <property type="entry name" value="Rev_trsase/Diguanyl_cyclase"/>
</dbReference>
<dbReference type="SMART" id="SM00267">
    <property type="entry name" value="GGDEF"/>
    <property type="match status" value="1"/>
</dbReference>
<dbReference type="Proteomes" id="UP000199647">
    <property type="component" value="Unassembled WGS sequence"/>
</dbReference>
<dbReference type="CDD" id="cd01948">
    <property type="entry name" value="EAL"/>
    <property type="match status" value="1"/>
</dbReference>
<feature type="domain" description="EAL" evidence="2">
    <location>
        <begin position="373"/>
        <end position="623"/>
    </location>
</feature>
<gene>
    <name evidence="4" type="ORF">SAMN05216548_10586</name>
</gene>
<reference evidence="4 5" key="1">
    <citation type="submission" date="2016-10" db="EMBL/GenBank/DDBJ databases">
        <authorList>
            <person name="de Groot N.N."/>
        </authorList>
    </citation>
    <scope>NUCLEOTIDE SEQUENCE [LARGE SCALE GENOMIC DNA]</scope>
    <source>
        <strain evidence="4 5">A52C2</strain>
    </source>
</reference>
<dbReference type="InterPro" id="IPR052155">
    <property type="entry name" value="Biofilm_reg_signaling"/>
</dbReference>
<dbReference type="STRING" id="1855383.SAMN05216548_10586"/>
<dbReference type="Pfam" id="PF00990">
    <property type="entry name" value="GGDEF"/>
    <property type="match status" value="1"/>
</dbReference>
<dbReference type="SUPFAM" id="SSF55073">
    <property type="entry name" value="Nucleotide cyclase"/>
    <property type="match status" value="1"/>
</dbReference>
<proteinExistence type="predicted"/>
<evidence type="ECO:0000259" key="2">
    <source>
        <dbReference type="PROSITE" id="PS50883"/>
    </source>
</evidence>
<dbReference type="NCBIfam" id="TIGR00254">
    <property type="entry name" value="GGDEF"/>
    <property type="match status" value="1"/>
</dbReference>
<dbReference type="InterPro" id="IPR029787">
    <property type="entry name" value="Nucleotide_cyclase"/>
</dbReference>
<dbReference type="Gene3D" id="3.20.20.450">
    <property type="entry name" value="EAL domain"/>
    <property type="match status" value="1"/>
</dbReference>
<keyword evidence="1" id="KW-1133">Transmembrane helix</keyword>
<keyword evidence="1" id="KW-0472">Membrane</keyword>
<dbReference type="InterPro" id="IPR000160">
    <property type="entry name" value="GGDEF_dom"/>
</dbReference>
<dbReference type="EMBL" id="FOFG01000005">
    <property type="protein sequence ID" value="SEQ51205.1"/>
    <property type="molecule type" value="Genomic_DNA"/>
</dbReference>
<dbReference type="CDD" id="cd01949">
    <property type="entry name" value="GGDEF"/>
    <property type="match status" value="1"/>
</dbReference>
<dbReference type="PROSITE" id="PS50887">
    <property type="entry name" value="GGDEF"/>
    <property type="match status" value="1"/>
</dbReference>
<dbReference type="SMART" id="SM00052">
    <property type="entry name" value="EAL"/>
    <property type="match status" value="1"/>
</dbReference>
<keyword evidence="5" id="KW-1185">Reference proteome</keyword>
<evidence type="ECO:0000313" key="5">
    <source>
        <dbReference type="Proteomes" id="UP000199647"/>
    </source>
</evidence>
<feature type="domain" description="GGDEF" evidence="3">
    <location>
        <begin position="231"/>
        <end position="364"/>
    </location>
</feature>
<name>A0A1H9GM91_9HYPH</name>
<dbReference type="PROSITE" id="PS50883">
    <property type="entry name" value="EAL"/>
    <property type="match status" value="1"/>
</dbReference>
<dbReference type="Pfam" id="PF00563">
    <property type="entry name" value="EAL"/>
    <property type="match status" value="1"/>
</dbReference>
<evidence type="ECO:0000256" key="1">
    <source>
        <dbReference type="SAM" id="Phobius"/>
    </source>
</evidence>
<dbReference type="Gene3D" id="3.30.70.270">
    <property type="match status" value="1"/>
</dbReference>
<dbReference type="FunFam" id="3.30.70.270:FF:000001">
    <property type="entry name" value="Diguanylate cyclase domain protein"/>
    <property type="match status" value="1"/>
</dbReference>
<dbReference type="PANTHER" id="PTHR44757:SF2">
    <property type="entry name" value="BIOFILM ARCHITECTURE MAINTENANCE PROTEIN MBAA"/>
    <property type="match status" value="1"/>
</dbReference>
<dbReference type="InterPro" id="IPR001633">
    <property type="entry name" value="EAL_dom"/>
</dbReference>
<dbReference type="RefSeq" id="WP_177176790.1">
    <property type="nucleotide sequence ID" value="NZ_FOFG01000005.1"/>
</dbReference>
<protein>
    <submittedName>
        <fullName evidence="4">Diguanylate cyclase (GGDEF) domain-containing protein</fullName>
    </submittedName>
</protein>
<organism evidence="4 5">
    <name type="scientific">Faunimonas pinastri</name>
    <dbReference type="NCBI Taxonomy" id="1855383"/>
    <lineage>
        <taxon>Bacteria</taxon>
        <taxon>Pseudomonadati</taxon>
        <taxon>Pseudomonadota</taxon>
        <taxon>Alphaproteobacteria</taxon>
        <taxon>Hyphomicrobiales</taxon>
        <taxon>Afifellaceae</taxon>
        <taxon>Faunimonas</taxon>
    </lineage>
</organism>
<evidence type="ECO:0000259" key="3">
    <source>
        <dbReference type="PROSITE" id="PS50887"/>
    </source>
</evidence>
<dbReference type="GO" id="GO:0003824">
    <property type="term" value="F:catalytic activity"/>
    <property type="evidence" value="ECO:0007669"/>
    <property type="project" value="UniProtKB-ARBA"/>
</dbReference>
<sequence length="627" mass="68671">MLAKIAAVLAVTAIAAGLIGNSGITAGLKHNALMNSALWARSAERLGLTGENGGPAPDVQGLSDLMNATSADAVVLLDERGPIRALAPGAADGTRRFKVDVPEWKSRDPSTQAYSAGHLSPFFTSDFRTWVVLPELQASNGRRVAIRIDQSDEASSLVHFYERQILYLLSVAAITFCSFMAGYTYRSRKLALEDMHIRHLATHDGLTGLPNRKQFLEHLQEAVALSNQGGTKTALFLLDLDGFKAVNDTLGHPIGDELLRAASQRLKQSLRAQDMLARLSGDEFAIVLSDVTAFGVLPPFAERVLQLLHTPFRIQGHDVTVGCSIGLAVAPDNADDSEKLIRNADFALYRAKSEGRGSWRFFDPKMEEDLASRRMLEDGLRHALENDLFQVLYQPQIDLASGRAVGYEAMLRWALPGKGLIPAGVFVSLAEETGLVVPIGEWVIRQVARDAARLPRDRRIAINISATQLRRENIERVLMQTLADEKLESSRIEIEVNEGVLGRDEEMIFARLMRLREKGFTIVMDSFGVGAMSLGLLARFTFDKVKIDRALIWDTGAGKNAHAVLTAICDVCRSLGVRVAGQGVETYEHTQVLRSVGCAEAQGFYFAPPMTIDEILQQEDGQLQAIA</sequence>
<dbReference type="SUPFAM" id="SSF141868">
    <property type="entry name" value="EAL domain-like"/>
    <property type="match status" value="1"/>
</dbReference>